<organism evidence="2 4">
    <name type="scientific">Hymenobacter nivis</name>
    <dbReference type="NCBI Taxonomy" id="1850093"/>
    <lineage>
        <taxon>Bacteria</taxon>
        <taxon>Pseudomonadati</taxon>
        <taxon>Bacteroidota</taxon>
        <taxon>Cytophagia</taxon>
        <taxon>Cytophagales</taxon>
        <taxon>Hymenobacteraceae</taxon>
        <taxon>Hymenobacter</taxon>
    </lineage>
</organism>
<dbReference type="OrthoDB" id="663485at2"/>
<dbReference type="EMBL" id="RCYZ01000019">
    <property type="protein sequence ID" value="TPG57853.1"/>
    <property type="molecule type" value="Genomic_DNA"/>
</dbReference>
<dbReference type="RefSeq" id="WP_140469442.1">
    <property type="nucleotide sequence ID" value="NZ_RCYZ01000012.1"/>
</dbReference>
<sequence>FAPQSLAFGGALAASAQAYPNPFAADVTLALQTLAAGPATVRVLDGVGRQVRQWQPTLAAGASTLPLADMASLPRGLYVVQVRYADGQTQRLKLVKQ</sequence>
<comment type="caution">
    <text evidence="2">The sequence shown here is derived from an EMBL/GenBank/DDBJ whole genome shotgun (WGS) entry which is preliminary data.</text>
</comment>
<feature type="domain" description="Secretion system C-terminal sorting" evidence="1">
    <location>
        <begin position="19"/>
        <end position="90"/>
    </location>
</feature>
<dbReference type="AlphaFoldDB" id="A0A502GAX3"/>
<dbReference type="EMBL" id="RCYZ01000012">
    <property type="protein sequence ID" value="TPG60232.1"/>
    <property type="molecule type" value="Genomic_DNA"/>
</dbReference>
<dbReference type="Proteomes" id="UP000317646">
    <property type="component" value="Unassembled WGS sequence"/>
</dbReference>
<feature type="non-terminal residue" evidence="2">
    <location>
        <position position="1"/>
    </location>
</feature>
<evidence type="ECO:0000313" key="3">
    <source>
        <dbReference type="EMBL" id="TPG60232.1"/>
    </source>
</evidence>
<protein>
    <submittedName>
        <fullName evidence="2">T9SS C-terminal target domain-containing protein</fullName>
    </submittedName>
</protein>
<dbReference type="NCBIfam" id="TIGR04183">
    <property type="entry name" value="Por_Secre_tail"/>
    <property type="match status" value="1"/>
</dbReference>
<proteinExistence type="predicted"/>
<gene>
    <name evidence="3" type="ORF">EAH73_21170</name>
    <name evidence="2" type="ORF">EAH73_22795</name>
</gene>
<evidence type="ECO:0000313" key="2">
    <source>
        <dbReference type="EMBL" id="TPG57853.1"/>
    </source>
</evidence>
<keyword evidence="4" id="KW-1185">Reference proteome</keyword>
<evidence type="ECO:0000313" key="4">
    <source>
        <dbReference type="Proteomes" id="UP000317646"/>
    </source>
</evidence>
<reference evidence="2 4" key="1">
    <citation type="journal article" date="2019" name="Environ. Microbiol.">
        <title>Species interactions and distinct microbial communities in high Arctic permafrost affected cryosols are associated with the CH4 and CO2 gas fluxes.</title>
        <authorList>
            <person name="Altshuler I."/>
            <person name="Hamel J."/>
            <person name="Turney S."/>
            <person name="Magnuson E."/>
            <person name="Levesque R."/>
            <person name="Greer C."/>
            <person name="Whyte L.G."/>
        </authorList>
    </citation>
    <scope>NUCLEOTIDE SEQUENCE [LARGE SCALE GENOMIC DNA]</scope>
    <source>
        <strain evidence="2 4">S9.2P</strain>
    </source>
</reference>
<accession>A0A502GAX3</accession>
<name>A0A502GAX3_9BACT</name>
<evidence type="ECO:0000259" key="1">
    <source>
        <dbReference type="Pfam" id="PF18962"/>
    </source>
</evidence>
<dbReference type="InterPro" id="IPR026444">
    <property type="entry name" value="Secre_tail"/>
</dbReference>
<dbReference type="Pfam" id="PF18962">
    <property type="entry name" value="Por_Secre_tail"/>
    <property type="match status" value="1"/>
</dbReference>